<dbReference type="SUPFAM" id="SSF47027">
    <property type="entry name" value="Acyl-CoA binding protein"/>
    <property type="match status" value="1"/>
</dbReference>
<evidence type="ECO:0000256" key="2">
    <source>
        <dbReference type="ARBA" id="ARBA00023043"/>
    </source>
</evidence>
<dbReference type="SMART" id="SM00248">
    <property type="entry name" value="ANK"/>
    <property type="match status" value="2"/>
</dbReference>
<dbReference type="PRINTS" id="PR00689">
    <property type="entry name" value="ACOABINDINGP"/>
</dbReference>
<dbReference type="PROSITE" id="PS51228">
    <property type="entry name" value="ACB_2"/>
    <property type="match status" value="1"/>
</dbReference>
<keyword evidence="3" id="KW-0446">Lipid-binding</keyword>
<evidence type="ECO:0000256" key="3">
    <source>
        <dbReference type="ARBA" id="ARBA00023121"/>
    </source>
</evidence>
<dbReference type="Gene3D" id="1.25.40.20">
    <property type="entry name" value="Ankyrin repeat-containing domain"/>
    <property type="match status" value="1"/>
</dbReference>
<keyword evidence="1" id="KW-0677">Repeat</keyword>
<organism evidence="6 7">
    <name type="scientific">Jimgerdemannia flammicorona</name>
    <dbReference type="NCBI Taxonomy" id="994334"/>
    <lineage>
        <taxon>Eukaryota</taxon>
        <taxon>Fungi</taxon>
        <taxon>Fungi incertae sedis</taxon>
        <taxon>Mucoromycota</taxon>
        <taxon>Mucoromycotina</taxon>
        <taxon>Endogonomycetes</taxon>
        <taxon>Endogonales</taxon>
        <taxon>Endogonaceae</taxon>
        <taxon>Jimgerdemannia</taxon>
    </lineage>
</organism>
<dbReference type="InterPro" id="IPR036770">
    <property type="entry name" value="Ankyrin_rpt-contain_sf"/>
</dbReference>
<evidence type="ECO:0000313" key="6">
    <source>
        <dbReference type="EMBL" id="RUS34341.1"/>
    </source>
</evidence>
<dbReference type="PROSITE" id="PS50088">
    <property type="entry name" value="ANK_REPEAT"/>
    <property type="match status" value="2"/>
</dbReference>
<comment type="caution">
    <text evidence="6">The sequence shown here is derived from an EMBL/GenBank/DDBJ whole genome shotgun (WGS) entry which is preliminary data.</text>
</comment>
<feature type="repeat" description="ANK" evidence="4">
    <location>
        <begin position="201"/>
        <end position="233"/>
    </location>
</feature>
<dbReference type="Pfam" id="PF00887">
    <property type="entry name" value="ACBP"/>
    <property type="match status" value="1"/>
</dbReference>
<proteinExistence type="predicted"/>
<dbReference type="PANTHER" id="PTHR24119">
    <property type="entry name" value="ACYL-COA-BINDING DOMAIN-CONTAINING PROTEIN 6"/>
    <property type="match status" value="1"/>
</dbReference>
<dbReference type="AlphaFoldDB" id="A0A433QWZ4"/>
<dbReference type="Proteomes" id="UP000274822">
    <property type="component" value="Unassembled WGS sequence"/>
</dbReference>
<evidence type="ECO:0000313" key="7">
    <source>
        <dbReference type="Proteomes" id="UP000274822"/>
    </source>
</evidence>
<name>A0A433QWZ4_9FUNG</name>
<dbReference type="GO" id="GO:0000062">
    <property type="term" value="F:fatty-acyl-CoA binding"/>
    <property type="evidence" value="ECO:0007669"/>
    <property type="project" value="InterPro"/>
</dbReference>
<feature type="domain" description="ACB" evidence="5">
    <location>
        <begin position="23"/>
        <end position="114"/>
    </location>
</feature>
<gene>
    <name evidence="6" type="ORF">BC938DRAFT_481097</name>
</gene>
<dbReference type="PROSITE" id="PS50297">
    <property type="entry name" value="ANK_REP_REGION"/>
    <property type="match status" value="2"/>
</dbReference>
<evidence type="ECO:0000259" key="5">
    <source>
        <dbReference type="PROSITE" id="PS51228"/>
    </source>
</evidence>
<dbReference type="InterPro" id="IPR000582">
    <property type="entry name" value="Acyl-CoA-binding_protein"/>
</dbReference>
<dbReference type="PANTHER" id="PTHR24119:SF0">
    <property type="entry name" value="ACYL-COA-BINDING DOMAIN-CONTAINING PROTEIN 6"/>
    <property type="match status" value="1"/>
</dbReference>
<feature type="repeat" description="ANK" evidence="4">
    <location>
        <begin position="234"/>
        <end position="266"/>
    </location>
</feature>
<dbReference type="InterPro" id="IPR002110">
    <property type="entry name" value="Ankyrin_rpt"/>
</dbReference>
<sequence length="286" mass="31870">MYYSVEHESASQPTMDEDAGADMDLHFVSAYTYLNEHPGIASSNDTLLKVCATSLYAYYKQAIQGDCTIPKPGLFEFVARAKWDAWKGLEGLGRGEAMRDYVETVIGMRCGWDPEGNHREEEAEGAGGEEVSRFLRRHASFLRVFANTSTLSRTLTIPHKIEPSSSDEPIDIFYHVKEGDLAATVQSLDDERVNVNEKDDQGLAPLHWACDRGHTEIVELLLKRGADVNVVTEENETPLHYACLSERLEIARILLQNRADTTIRDEDGNTAFEGANQGFVALVQAD</sequence>
<evidence type="ECO:0000256" key="4">
    <source>
        <dbReference type="PROSITE-ProRule" id="PRU00023"/>
    </source>
</evidence>
<dbReference type="Pfam" id="PF12796">
    <property type="entry name" value="Ank_2"/>
    <property type="match status" value="1"/>
</dbReference>
<reference evidence="6 7" key="1">
    <citation type="journal article" date="2018" name="New Phytol.">
        <title>Phylogenomics of Endogonaceae and evolution of mycorrhizas within Mucoromycota.</title>
        <authorList>
            <person name="Chang Y."/>
            <person name="Desiro A."/>
            <person name="Na H."/>
            <person name="Sandor L."/>
            <person name="Lipzen A."/>
            <person name="Clum A."/>
            <person name="Barry K."/>
            <person name="Grigoriev I.V."/>
            <person name="Martin F.M."/>
            <person name="Stajich J.E."/>
            <person name="Smith M.E."/>
            <person name="Bonito G."/>
            <person name="Spatafora J.W."/>
        </authorList>
    </citation>
    <scope>NUCLEOTIDE SEQUENCE [LARGE SCALE GENOMIC DNA]</scope>
    <source>
        <strain evidence="6 7">AD002</strain>
    </source>
</reference>
<protein>
    <submittedName>
        <fullName evidence="6">Ankyrin repeat-containing domain protein</fullName>
    </submittedName>
</protein>
<evidence type="ECO:0000256" key="1">
    <source>
        <dbReference type="ARBA" id="ARBA00022737"/>
    </source>
</evidence>
<accession>A0A433QWZ4</accession>
<keyword evidence="7" id="KW-1185">Reference proteome</keyword>
<dbReference type="InterPro" id="IPR014352">
    <property type="entry name" value="FERM/acyl-CoA-bd_prot_sf"/>
</dbReference>
<dbReference type="SUPFAM" id="SSF48403">
    <property type="entry name" value="Ankyrin repeat"/>
    <property type="match status" value="1"/>
</dbReference>
<dbReference type="Gene3D" id="1.20.80.10">
    <property type="match status" value="1"/>
</dbReference>
<dbReference type="EMBL" id="RBNJ01000568">
    <property type="protein sequence ID" value="RUS34341.1"/>
    <property type="molecule type" value="Genomic_DNA"/>
</dbReference>
<dbReference type="InterPro" id="IPR035984">
    <property type="entry name" value="Acyl-CoA-binding_sf"/>
</dbReference>
<keyword evidence="2 4" id="KW-0040">ANK repeat</keyword>